<protein>
    <submittedName>
        <fullName evidence="6">4-coumarate--CoA ligase</fullName>
    </submittedName>
</protein>
<keyword evidence="6" id="KW-0436">Ligase</keyword>
<comment type="subcellular location">
    <subcellularLocation>
        <location evidence="1">Peroxisome</location>
    </subcellularLocation>
</comment>
<dbReference type="AlphaFoldDB" id="A0A0P6FLC0"/>
<dbReference type="Gene3D" id="3.40.50.980">
    <property type="match status" value="2"/>
</dbReference>
<feature type="domain" description="AMP-dependent synthetase/ligase" evidence="4">
    <location>
        <begin position="80"/>
        <end position="453"/>
    </location>
</feature>
<evidence type="ECO:0000256" key="3">
    <source>
        <dbReference type="ARBA" id="ARBA00023140"/>
    </source>
</evidence>
<comment type="similarity">
    <text evidence="2">Belongs to the ATP-dependent AMP-binding enzyme family.</text>
</comment>
<sequence>MSMHLRSTVRRALLLANRAGNGPIAITGQRAALGNASALGSAAASPNLKPAIQTSLYENNIVTSPYADCEFHDMTLTQKFFESAVRWPDKIALECGISGRRYTYNTMSQAVRRFGSALTRMGFSKGDVMGLVSPNVPEFSITVFGAAGVGMPVALVNPTYTADEIARQMTLVEATCLFGVSEMAGTLKAVAQLCPTIRRIVLLGPSQDGCVSYQDMMQDSGDLFNDNIKIDIDNDIFILPHSSGTSGLPKNVMLTHSTVGKNVQQYLHPEGTNNRPATDTHQETYIGFLPFFHSYGMVGLMLSAVESGAKLVTLPRFDVPSFLKAIDDHQPTYLHLVPPLVSLMTNLPEMKAESYSRVHTIFCGAAPLGAPAIMKLLERFKQPVSFQEAYGLTEMSPGVMMSPLGNKKLGSCGSLFSRTKAKVVDLETGQRTLGPHEDGELYVTGPQVMKGYLKNQQATDEMIGADGWLRTGDIGHYDEDGHFFIVDRLKELIKVNGFQVAPAELEEVLTTHPAIKEAAVIGIPDERVGELPRAYVVKKPGMESVGECDINAFVNAKVSAYKQIKGGIQFCDSVPRSNIGKILRRELRVQYANSCK</sequence>
<dbReference type="GO" id="GO:0005777">
    <property type="term" value="C:peroxisome"/>
    <property type="evidence" value="ECO:0007669"/>
    <property type="project" value="UniProtKB-SubCell"/>
</dbReference>
<evidence type="ECO:0000256" key="2">
    <source>
        <dbReference type="ARBA" id="ARBA00006432"/>
    </source>
</evidence>
<name>A0A0P6FLC0_9CRUS</name>
<dbReference type="EMBL" id="GDIQ01034556">
    <property type="protein sequence ID" value="JAN60181.1"/>
    <property type="molecule type" value="Transcribed_RNA"/>
</dbReference>
<reference evidence="6" key="1">
    <citation type="submission" date="2015-10" db="EMBL/GenBank/DDBJ databases">
        <title>EvidentialGene: Evidence-directed Construction of Complete mRNA Transcriptomes without Genomes.</title>
        <authorList>
            <person name="Gilbert D.G."/>
        </authorList>
    </citation>
    <scope>NUCLEOTIDE SEQUENCE</scope>
</reference>
<evidence type="ECO:0000256" key="1">
    <source>
        <dbReference type="ARBA" id="ARBA00004275"/>
    </source>
</evidence>
<accession>A0A0P6FLC0</accession>
<organism evidence="6">
    <name type="scientific">Daphnia magna</name>
    <dbReference type="NCBI Taxonomy" id="35525"/>
    <lineage>
        <taxon>Eukaryota</taxon>
        <taxon>Metazoa</taxon>
        <taxon>Ecdysozoa</taxon>
        <taxon>Arthropoda</taxon>
        <taxon>Crustacea</taxon>
        <taxon>Branchiopoda</taxon>
        <taxon>Diplostraca</taxon>
        <taxon>Cladocera</taxon>
        <taxon>Anomopoda</taxon>
        <taxon>Daphniidae</taxon>
        <taxon>Daphnia</taxon>
    </lineage>
</organism>
<keyword evidence="3" id="KW-0576">Peroxisome</keyword>
<dbReference type="Pfam" id="PF13193">
    <property type="entry name" value="AMP-binding_C"/>
    <property type="match status" value="1"/>
</dbReference>
<evidence type="ECO:0000259" key="5">
    <source>
        <dbReference type="Pfam" id="PF13193"/>
    </source>
</evidence>
<dbReference type="PANTHER" id="PTHR24096">
    <property type="entry name" value="LONG-CHAIN-FATTY-ACID--COA LIGASE"/>
    <property type="match status" value="1"/>
</dbReference>
<dbReference type="EMBL" id="GDIQ01046263">
    <property type="protein sequence ID" value="JAN48474.1"/>
    <property type="molecule type" value="Transcribed_RNA"/>
</dbReference>
<evidence type="ECO:0000259" key="4">
    <source>
        <dbReference type="Pfam" id="PF00501"/>
    </source>
</evidence>
<dbReference type="InterPro" id="IPR045851">
    <property type="entry name" value="AMP-bd_C_sf"/>
</dbReference>
<dbReference type="GO" id="GO:0016405">
    <property type="term" value="F:CoA-ligase activity"/>
    <property type="evidence" value="ECO:0007669"/>
    <property type="project" value="TreeGrafter"/>
</dbReference>
<dbReference type="FunFam" id="3.30.300.30:FF:000007">
    <property type="entry name" value="4-coumarate--CoA ligase 2"/>
    <property type="match status" value="1"/>
</dbReference>
<dbReference type="InterPro" id="IPR020845">
    <property type="entry name" value="AMP-binding_CS"/>
</dbReference>
<evidence type="ECO:0000313" key="6">
    <source>
        <dbReference type="EMBL" id="JAN48474.1"/>
    </source>
</evidence>
<dbReference type="PANTHER" id="PTHR24096:SF422">
    <property type="entry name" value="BCDNA.GH02901"/>
    <property type="match status" value="1"/>
</dbReference>
<dbReference type="CDD" id="cd05911">
    <property type="entry name" value="Firefly_Luc_like"/>
    <property type="match status" value="1"/>
</dbReference>
<dbReference type="OrthoDB" id="10253869at2759"/>
<dbReference type="Gene3D" id="2.30.38.10">
    <property type="entry name" value="Luciferase, Domain 3"/>
    <property type="match status" value="1"/>
</dbReference>
<dbReference type="PROSITE" id="PS00455">
    <property type="entry name" value="AMP_BINDING"/>
    <property type="match status" value="1"/>
</dbReference>
<proteinExistence type="inferred from homology"/>
<dbReference type="SUPFAM" id="SSF56801">
    <property type="entry name" value="Acetyl-CoA synthetase-like"/>
    <property type="match status" value="1"/>
</dbReference>
<feature type="domain" description="AMP-binding enzyme C-terminal" evidence="5">
    <location>
        <begin position="504"/>
        <end position="581"/>
    </location>
</feature>
<dbReference type="InterPro" id="IPR000873">
    <property type="entry name" value="AMP-dep_synth/lig_dom"/>
</dbReference>
<dbReference type="InterPro" id="IPR025110">
    <property type="entry name" value="AMP-bd_C"/>
</dbReference>
<dbReference type="Gene3D" id="3.30.300.30">
    <property type="match status" value="1"/>
</dbReference>
<dbReference type="EMBL" id="GDIQ01044209">
    <property type="protein sequence ID" value="JAN50528.1"/>
    <property type="molecule type" value="Transcribed_RNA"/>
</dbReference>
<dbReference type="Pfam" id="PF00501">
    <property type="entry name" value="AMP-binding"/>
    <property type="match status" value="1"/>
</dbReference>